<evidence type="ECO:0000313" key="2">
    <source>
        <dbReference type="Proteomes" id="UP000005510"/>
    </source>
</evidence>
<reference evidence="1 2" key="1">
    <citation type="submission" date="2008-10" db="EMBL/GenBank/DDBJ databases">
        <title>Draft genome sequence of Parabacteroides johnsonii (DSM 18315).</title>
        <authorList>
            <person name="Sudarsanam P."/>
            <person name="Ley R."/>
            <person name="Guruge J."/>
            <person name="Turnbaugh P.J."/>
            <person name="Mahowald M."/>
            <person name="Liep D."/>
            <person name="Gordon J."/>
        </authorList>
    </citation>
    <scope>NUCLEOTIDE SEQUENCE [LARGE SCALE GENOMIC DNA]</scope>
    <source>
        <strain evidence="1 2">DSM 18315</strain>
    </source>
</reference>
<evidence type="ECO:0000313" key="1">
    <source>
        <dbReference type="EMBL" id="EEC95386.1"/>
    </source>
</evidence>
<dbReference type="HOGENOM" id="CLU_1244340_0_0_10"/>
<dbReference type="STRING" id="537006.PRABACTJOHN_03228"/>
<dbReference type="AlphaFoldDB" id="B7BDV3"/>
<dbReference type="Proteomes" id="UP000005510">
    <property type="component" value="Unassembled WGS sequence"/>
</dbReference>
<accession>B7BDV3</accession>
<proteinExistence type="predicted"/>
<reference evidence="1 2" key="2">
    <citation type="submission" date="2008-10" db="EMBL/GenBank/DDBJ databases">
        <authorList>
            <person name="Fulton L."/>
            <person name="Clifton S."/>
            <person name="Fulton B."/>
            <person name="Xu J."/>
            <person name="Minx P."/>
            <person name="Pepin K.H."/>
            <person name="Johnson M."/>
            <person name="Bhonagiri V."/>
            <person name="Nash W.E."/>
            <person name="Mardis E.R."/>
            <person name="Wilson R.K."/>
        </authorList>
    </citation>
    <scope>NUCLEOTIDE SEQUENCE [LARGE SCALE GENOMIC DNA]</scope>
    <source>
        <strain evidence="1 2">DSM 18315</strain>
    </source>
</reference>
<gene>
    <name evidence="1" type="ORF">PRABACTJOHN_03228</name>
</gene>
<sequence>MYKNGRLLRTPNPGNAIYQNGNWEIFKKHFKYLMPSPCNKLYKKSYIKVLFDESCVYGEDSIFNYANLTEGTVLVAIEKCLYNVYLDKEDSVNKTFKEGKLRDIIKGANIRVNKLTNIFDIKNKALDEIRIEALDGILEGVYTCCNALPQKTAIKELEINLNNDRVLERKLTSTRLHLRPLNFFCQNKHFKTAYIYCRILGWTIPKARNLRNILHKWAHTGH</sequence>
<comment type="caution">
    <text evidence="1">The sequence shown here is derived from an EMBL/GenBank/DDBJ whole genome shotgun (WGS) entry which is preliminary data.</text>
</comment>
<dbReference type="EMBL" id="ABYH01000349">
    <property type="protein sequence ID" value="EEC95386.1"/>
    <property type="molecule type" value="Genomic_DNA"/>
</dbReference>
<organism evidence="1 2">
    <name type="scientific">Parabacteroides johnsonii DSM 18315</name>
    <dbReference type="NCBI Taxonomy" id="537006"/>
    <lineage>
        <taxon>Bacteria</taxon>
        <taxon>Pseudomonadati</taxon>
        <taxon>Bacteroidota</taxon>
        <taxon>Bacteroidia</taxon>
        <taxon>Bacteroidales</taxon>
        <taxon>Tannerellaceae</taxon>
        <taxon>Parabacteroides</taxon>
    </lineage>
</organism>
<name>B7BDV3_9BACT</name>
<protein>
    <submittedName>
        <fullName evidence="1">Uncharacterized protein</fullName>
    </submittedName>
</protein>